<organism evidence="3 4">
    <name type="scientific">Hankyongella ginsenosidimutans</name>
    <dbReference type="NCBI Taxonomy" id="1763828"/>
    <lineage>
        <taxon>Bacteria</taxon>
        <taxon>Pseudomonadati</taxon>
        <taxon>Pseudomonadota</taxon>
        <taxon>Alphaproteobacteria</taxon>
        <taxon>Sphingomonadales</taxon>
        <taxon>Sphingomonadaceae</taxon>
        <taxon>Hankyongella</taxon>
    </lineage>
</organism>
<dbReference type="RefSeq" id="WP_222874300.1">
    <property type="nucleotide sequence ID" value="NZ_CP039704.1"/>
</dbReference>
<keyword evidence="4" id="KW-1185">Reference proteome</keyword>
<feature type="transmembrane region" description="Helical" evidence="2">
    <location>
        <begin position="12"/>
        <end position="34"/>
    </location>
</feature>
<gene>
    <name evidence="3" type="primary">pspB</name>
    <name evidence="3" type="ORF">E6W36_07570</name>
</gene>
<evidence type="ECO:0000256" key="2">
    <source>
        <dbReference type="SAM" id="Phobius"/>
    </source>
</evidence>
<dbReference type="GO" id="GO:0009271">
    <property type="term" value="P:phage shock"/>
    <property type="evidence" value="ECO:0007669"/>
    <property type="project" value="InterPro"/>
</dbReference>
<accession>A0A4D7C6N5</accession>
<dbReference type="Proteomes" id="UP000298714">
    <property type="component" value="Chromosome"/>
</dbReference>
<keyword evidence="2" id="KW-1133">Transmembrane helix</keyword>
<dbReference type="AlphaFoldDB" id="A0A4D7C6N5"/>
<evidence type="ECO:0000313" key="4">
    <source>
        <dbReference type="Proteomes" id="UP000298714"/>
    </source>
</evidence>
<dbReference type="GO" id="GO:0006355">
    <property type="term" value="P:regulation of DNA-templated transcription"/>
    <property type="evidence" value="ECO:0007669"/>
    <property type="project" value="InterPro"/>
</dbReference>
<evidence type="ECO:0000256" key="1">
    <source>
        <dbReference type="SAM" id="MobiDB-lite"/>
    </source>
</evidence>
<sequence>MDPIVVSLSETLVPVIAIISLFVVMPALIFHYVLQLRKARSLSDKDEQTIDDLYALAHRLEDRVRTIERIMDADSPAGARATAQDHDRYRLGQSVT</sequence>
<proteinExistence type="predicted"/>
<dbReference type="InterPro" id="IPR009554">
    <property type="entry name" value="Phageshock_PspB"/>
</dbReference>
<keyword evidence="2" id="KW-0812">Transmembrane</keyword>
<dbReference type="Pfam" id="PF06667">
    <property type="entry name" value="PspB"/>
    <property type="match status" value="1"/>
</dbReference>
<name>A0A4D7C6N5_9SPHN</name>
<dbReference type="NCBIfam" id="TIGR02976">
    <property type="entry name" value="phageshock_pspB"/>
    <property type="match status" value="1"/>
</dbReference>
<protein>
    <submittedName>
        <fullName evidence="3">Envelope stress response membrane protein PspB</fullName>
    </submittedName>
</protein>
<keyword evidence="2" id="KW-0472">Membrane</keyword>
<evidence type="ECO:0000313" key="3">
    <source>
        <dbReference type="EMBL" id="QCI79455.1"/>
    </source>
</evidence>
<dbReference type="EMBL" id="CP039704">
    <property type="protein sequence ID" value="QCI79455.1"/>
    <property type="molecule type" value="Genomic_DNA"/>
</dbReference>
<reference evidence="4" key="1">
    <citation type="submission" date="2019-04" db="EMBL/GenBank/DDBJ databases">
        <title>Complete genome sequence of Sphingomonas sp. W1-2-3.</title>
        <authorList>
            <person name="Im W.T."/>
        </authorList>
    </citation>
    <scope>NUCLEOTIDE SEQUENCE [LARGE SCALE GENOMIC DNA]</scope>
    <source>
        <strain evidence="4">W1-2-3</strain>
    </source>
</reference>
<feature type="region of interest" description="Disordered" evidence="1">
    <location>
        <begin position="75"/>
        <end position="96"/>
    </location>
</feature>
<dbReference type="KEGG" id="hgn:E6W36_07570"/>